<proteinExistence type="predicted"/>
<dbReference type="Pfam" id="PF20150">
    <property type="entry name" value="2EXR"/>
    <property type="match status" value="1"/>
</dbReference>
<dbReference type="Proteomes" id="UP000241546">
    <property type="component" value="Unassembled WGS sequence"/>
</dbReference>
<dbReference type="EMBL" id="KZ680209">
    <property type="protein sequence ID" value="PTB68551.1"/>
    <property type="molecule type" value="Genomic_DNA"/>
</dbReference>
<dbReference type="GeneID" id="36597932"/>
<keyword evidence="1" id="KW-0175">Coiled coil</keyword>
<evidence type="ECO:0000259" key="2">
    <source>
        <dbReference type="Pfam" id="PF20150"/>
    </source>
</evidence>
<dbReference type="RefSeq" id="XP_024751871.1">
    <property type="nucleotide sequence ID" value="XM_024889814.1"/>
</dbReference>
<evidence type="ECO:0000256" key="1">
    <source>
        <dbReference type="SAM" id="Coils"/>
    </source>
</evidence>
<dbReference type="OrthoDB" id="5419928at2759"/>
<protein>
    <recommendedName>
        <fullName evidence="2">2EXR domain-containing protein</fullName>
    </recommendedName>
</protein>
<accession>A0A2T4BH05</accession>
<sequence length="696" mass="80509">MQFLLNNEPTPQTRQFQTAAYKTLVEDGGRPSHPLALLEKITSSPGKYRDILAFWQDRSDEWQVFHKQLSRWQAFRTHQRASRSPDRYEEYVEDLLERLQRHRFALPLGFRNPPNGLSLNVETQNKLTTWIEYVNYEFSRRDEYEKWLEACRPGYDAALARLTDAGVLKPFEQVRTPTSDICRPSSLEVTRQREERRKAEEECEAAKKRMANIDSLGQRQQREKSECEYEEALLRSKAINNRVNAISEFGRKTHAYRFAMDRSERHELLLRWAIDQVPLIEEELRQGERRDACLQERSRFCRLKQQAETAFPQFQRLPPEIRQRVWGETLPRSPSVHFFEVLNRERKRHLAPSWSSEEFRVRATRKRDSGYLAVYALLSTCRESRGVVEMYYVCRGRGVRCPLSGGAINFSGRPPDFRTFDWIPSDDLVVLCFPPVQVAQLPPGNAFSLAPGPNQAARRIGVMVPKELMSMTHFEPMDDGEADDDAAQIVMIPEFINRLHGPVHQAKAIPRGIWKLYLIVEGWSTNHITMQLTANIDIKKPVSNWADGLIHWSCPAAKKGERMLPWKCISQPSPGTILNIMQSEDISFNHGSQSIIHRPTPEFDGARQLYWLSSGRSALGTLRPDDLVQKPSARKLHDFMQILAARCHAQQRWHHNFGGVEALGWLEPASERSLDEAEVQELEQNARKTGKCPREF</sequence>
<evidence type="ECO:0000313" key="3">
    <source>
        <dbReference type="EMBL" id="PTB68551.1"/>
    </source>
</evidence>
<gene>
    <name evidence="3" type="ORF">BBK36DRAFT_1112513</name>
</gene>
<feature type="domain" description="2EXR" evidence="2">
    <location>
        <begin position="311"/>
        <end position="392"/>
    </location>
</feature>
<feature type="coiled-coil region" evidence="1">
    <location>
        <begin position="189"/>
        <end position="216"/>
    </location>
</feature>
<dbReference type="AlphaFoldDB" id="A0A2T4BH05"/>
<reference evidence="4" key="1">
    <citation type="submission" date="2016-07" db="EMBL/GenBank/DDBJ databases">
        <title>Multiple horizontal gene transfer events from other fungi enriched the ability of initially mycotrophic Trichoderma (Ascomycota) to feed on dead plant biomass.</title>
        <authorList>
            <consortium name="DOE Joint Genome Institute"/>
            <person name="Atanasova L."/>
            <person name="Chenthamara K."/>
            <person name="Zhang J."/>
            <person name="Grujic M."/>
            <person name="Henrissat B."/>
            <person name="Kuo A."/>
            <person name="Aerts A."/>
            <person name="Salamov A."/>
            <person name="Lipzen A."/>
            <person name="Labutti K."/>
            <person name="Barry K."/>
            <person name="Miao Y."/>
            <person name="Rahimi M.J."/>
            <person name="Shen Q."/>
            <person name="Grigoriev I.V."/>
            <person name="Kubicek C.P."/>
            <person name="Druzhinina I.S."/>
        </authorList>
    </citation>
    <scope>NUCLEOTIDE SEQUENCE [LARGE SCALE GENOMIC DNA]</scope>
    <source>
        <strain evidence="4">TUCIM 6016</strain>
    </source>
</reference>
<keyword evidence="4" id="KW-1185">Reference proteome</keyword>
<evidence type="ECO:0000313" key="4">
    <source>
        <dbReference type="Proteomes" id="UP000241546"/>
    </source>
</evidence>
<dbReference type="InterPro" id="IPR045518">
    <property type="entry name" value="2EXR"/>
</dbReference>
<name>A0A2T4BH05_9HYPO</name>
<organism evidence="3 4">
    <name type="scientific">Trichoderma citrinoviride</name>
    <dbReference type="NCBI Taxonomy" id="58853"/>
    <lineage>
        <taxon>Eukaryota</taxon>
        <taxon>Fungi</taxon>
        <taxon>Dikarya</taxon>
        <taxon>Ascomycota</taxon>
        <taxon>Pezizomycotina</taxon>
        <taxon>Sordariomycetes</taxon>
        <taxon>Hypocreomycetidae</taxon>
        <taxon>Hypocreales</taxon>
        <taxon>Hypocreaceae</taxon>
        <taxon>Trichoderma</taxon>
    </lineage>
</organism>